<dbReference type="KEGG" id="ccos:Pan44_44860"/>
<sequence>MLDRSRSLLIVAVIAFGNWTSSVRAAGDRLDFNRDVRTILSDKCFACHGPDEAARQAGLRLDVRESALKPTESGAIAIVPENVDASVLVKRIFSTDPAEVMPPADSNRQLSESEKATLKRWIAEGANFAEHWSFVAPTRQPVPATKDLSWPKNDLDRFILARLESEGLRPSPEASREMLIRRVTFDLTGLPPRLEEIDAFLADQSPDAYQKVVDRLLASPQFGERMALDWLDAARYADTHGYHIDSARDMTKWREYVINAFNHNKPFDQFIVEQMAGDLLPHATVEQKIASGFNRNHMINFEGGAIPDEYHNAYIVDRVNTFGTVFLGLTVGCAQCHDHKYDPLSQKEYYGLYAFFHNVPEKGLDGKDGNAAPVIALPTKEQSEKLELIRSRIAKREASLNEPDAELDDAQAKWEQTFAAGGPKWSLVPAQGEAAATLVSNGGAQVVAQEDGSWRFTGENPQQDAYTFEFDGPGNAVTGVRLEVLPDDDLNDKGPGRSSNGNIVMTDVRCTVRSGSDAAVPISFRSASSDFSQKEFPASKAIDGDPKSGWAIYPEVGSPHSIALEFEEPLKSAGRVEIVFEFHSPFTQHQPGRVRLSLTDSAAVHDLASIPRPTRLILQKAPAERTEADKAALRNYYRSEVSPSLRSVGQELARLRDESARIEKAIPTAMVMAEMPKPRDTFVLMRGEYDKKGERVSAKTPAALPPLADGLPENRLGLARWLVAAEQPLTPRVTVNRYWQMFFGTGLVETADDFGSQGAKPTHPELLDWLAWEFTHGSESNPNRVPWDVKAFIREIVTSATYRQTSAVTPELLAKDPANRLLGRGPRFRLQAEFIRDQALAVSRLLSDRIGGESVSPYQPAGLWEELMSREDGDRFTAQKYVQSHGSDLYRRTMYTFWKRTCPPPTLATFDAPDRETCTVRRARTNTPLQALVLLNDPTYIEASRKLAERILTEGGETADSKIDFLFRLATARRPSDREHAILMALLRDQEQKYREDPKAAEQLLGVGESPRNTTLPADQVAAWTTMSSAVLNLDEAVTRN</sequence>
<proteinExistence type="predicted"/>
<dbReference type="InterPro" id="IPR011444">
    <property type="entry name" value="DUF1549"/>
</dbReference>
<dbReference type="RefSeq" id="WP_145033911.1">
    <property type="nucleotide sequence ID" value="NZ_CP036271.1"/>
</dbReference>
<dbReference type="Proteomes" id="UP000315700">
    <property type="component" value="Chromosome"/>
</dbReference>
<dbReference type="SUPFAM" id="SSF46626">
    <property type="entry name" value="Cytochrome c"/>
    <property type="match status" value="1"/>
</dbReference>
<dbReference type="EMBL" id="CP036271">
    <property type="protein sequence ID" value="QDT56432.1"/>
    <property type="molecule type" value="Genomic_DNA"/>
</dbReference>
<dbReference type="InParanoid" id="A0A517SJY3"/>
<protein>
    <submittedName>
        <fullName evidence="4">Planctomycete cytochrome C</fullName>
    </submittedName>
</protein>
<feature type="domain" description="DUF1549" evidence="1">
    <location>
        <begin position="155"/>
        <end position="359"/>
    </location>
</feature>
<evidence type="ECO:0000259" key="1">
    <source>
        <dbReference type="Pfam" id="PF07583"/>
    </source>
</evidence>
<evidence type="ECO:0000313" key="5">
    <source>
        <dbReference type="Proteomes" id="UP000315700"/>
    </source>
</evidence>
<evidence type="ECO:0000313" key="4">
    <source>
        <dbReference type="EMBL" id="QDT56432.1"/>
    </source>
</evidence>
<accession>A0A517SJY3</accession>
<dbReference type="InterPro" id="IPR022655">
    <property type="entry name" value="DUF1553"/>
</dbReference>
<feature type="domain" description="DUF1553" evidence="2">
    <location>
        <begin position="714"/>
        <end position="986"/>
    </location>
</feature>
<organism evidence="4 5">
    <name type="scientific">Caulifigura coniformis</name>
    <dbReference type="NCBI Taxonomy" id="2527983"/>
    <lineage>
        <taxon>Bacteria</taxon>
        <taxon>Pseudomonadati</taxon>
        <taxon>Planctomycetota</taxon>
        <taxon>Planctomycetia</taxon>
        <taxon>Planctomycetales</taxon>
        <taxon>Planctomycetaceae</taxon>
        <taxon>Caulifigura</taxon>
    </lineage>
</organism>
<reference evidence="4 5" key="1">
    <citation type="submission" date="2019-02" db="EMBL/GenBank/DDBJ databases">
        <title>Deep-cultivation of Planctomycetes and their phenomic and genomic characterization uncovers novel biology.</title>
        <authorList>
            <person name="Wiegand S."/>
            <person name="Jogler M."/>
            <person name="Boedeker C."/>
            <person name="Pinto D."/>
            <person name="Vollmers J."/>
            <person name="Rivas-Marin E."/>
            <person name="Kohn T."/>
            <person name="Peeters S.H."/>
            <person name="Heuer A."/>
            <person name="Rast P."/>
            <person name="Oberbeckmann S."/>
            <person name="Bunk B."/>
            <person name="Jeske O."/>
            <person name="Meyerdierks A."/>
            <person name="Storesund J.E."/>
            <person name="Kallscheuer N."/>
            <person name="Luecker S."/>
            <person name="Lage O.M."/>
            <person name="Pohl T."/>
            <person name="Merkel B.J."/>
            <person name="Hornburger P."/>
            <person name="Mueller R.-W."/>
            <person name="Bruemmer F."/>
            <person name="Labrenz M."/>
            <person name="Spormann A.M."/>
            <person name="Op den Camp H."/>
            <person name="Overmann J."/>
            <person name="Amann R."/>
            <person name="Jetten M.S.M."/>
            <person name="Mascher T."/>
            <person name="Medema M.H."/>
            <person name="Devos D.P."/>
            <person name="Kaster A.-K."/>
            <person name="Ovreas L."/>
            <person name="Rohde M."/>
            <person name="Galperin M.Y."/>
            <person name="Jogler C."/>
        </authorList>
    </citation>
    <scope>NUCLEOTIDE SEQUENCE [LARGE SCALE GENOMIC DNA]</scope>
    <source>
        <strain evidence="4 5">Pan44</strain>
    </source>
</reference>
<dbReference type="InterPro" id="IPR011429">
    <property type="entry name" value="Cyt_c_Planctomycete-type"/>
</dbReference>
<dbReference type="InterPro" id="IPR036909">
    <property type="entry name" value="Cyt_c-like_dom_sf"/>
</dbReference>
<dbReference type="GO" id="GO:0009055">
    <property type="term" value="F:electron transfer activity"/>
    <property type="evidence" value="ECO:0007669"/>
    <property type="project" value="InterPro"/>
</dbReference>
<dbReference type="PANTHER" id="PTHR35889:SF3">
    <property type="entry name" value="F-BOX DOMAIN-CONTAINING PROTEIN"/>
    <property type="match status" value="1"/>
</dbReference>
<name>A0A517SJY3_9PLAN</name>
<dbReference type="Pfam" id="PF07583">
    <property type="entry name" value="PSCyt2"/>
    <property type="match status" value="1"/>
</dbReference>
<evidence type="ECO:0000259" key="2">
    <source>
        <dbReference type="Pfam" id="PF07587"/>
    </source>
</evidence>
<evidence type="ECO:0000259" key="3">
    <source>
        <dbReference type="Pfam" id="PF07635"/>
    </source>
</evidence>
<dbReference type="OrthoDB" id="127107at2"/>
<dbReference type="Pfam" id="PF07587">
    <property type="entry name" value="PSD1"/>
    <property type="match status" value="1"/>
</dbReference>
<dbReference type="PANTHER" id="PTHR35889">
    <property type="entry name" value="CYCLOINULO-OLIGOSACCHARIDE FRUCTANOTRANSFERASE-RELATED"/>
    <property type="match status" value="1"/>
</dbReference>
<dbReference type="AlphaFoldDB" id="A0A517SJY3"/>
<dbReference type="GO" id="GO:0020037">
    <property type="term" value="F:heme binding"/>
    <property type="evidence" value="ECO:0007669"/>
    <property type="project" value="InterPro"/>
</dbReference>
<feature type="domain" description="Cytochrome C Planctomycete-type" evidence="3">
    <location>
        <begin position="44"/>
        <end position="105"/>
    </location>
</feature>
<dbReference type="Pfam" id="PF07635">
    <property type="entry name" value="PSCyt1"/>
    <property type="match status" value="1"/>
</dbReference>
<gene>
    <name evidence="4" type="ORF">Pan44_44860</name>
</gene>
<keyword evidence="5" id="KW-1185">Reference proteome</keyword>